<protein>
    <submittedName>
        <fullName evidence="3">Uncharacterized protein</fullName>
    </submittedName>
</protein>
<feature type="region of interest" description="Disordered" evidence="1">
    <location>
        <begin position="212"/>
        <end position="248"/>
    </location>
</feature>
<sequence>MWVESGSMEMPGWQFSIFSWLEKPCAGIRVGRVEDALSDLEMLLCSSIHLRCLITRKVGGRYTPCINTTTCADDYGRASSCFSSPRRPSAPMAVVLPLLSPFLFPFLFLFFLPPTLASFIVDPVTAKAATCEPVPLQWQGGKAPWTLHRRARRVHPREPRDFQGTSFHWTVDLDAGTVVAARLTDAAGATATSNSFTIQDGTTGCNQFVAVPPPQGTTASVPTETQGTASTGSVPSETQASTVSSDPPASAARAAASVARAAASATRVAGASSARWRIVLFEPWTLNNIGSQYGLPKLGETHRHRSASHNQ</sequence>
<reference evidence="3" key="1">
    <citation type="submission" date="2023-03" db="EMBL/GenBank/DDBJ databases">
        <title>Massive genome expansion in bonnet fungi (Mycena s.s.) driven by repeated elements and novel gene families across ecological guilds.</title>
        <authorList>
            <consortium name="Lawrence Berkeley National Laboratory"/>
            <person name="Harder C.B."/>
            <person name="Miyauchi S."/>
            <person name="Viragh M."/>
            <person name="Kuo A."/>
            <person name="Thoen E."/>
            <person name="Andreopoulos B."/>
            <person name="Lu D."/>
            <person name="Skrede I."/>
            <person name="Drula E."/>
            <person name="Henrissat B."/>
            <person name="Morin E."/>
            <person name="Kohler A."/>
            <person name="Barry K."/>
            <person name="LaButti K."/>
            <person name="Morin E."/>
            <person name="Salamov A."/>
            <person name="Lipzen A."/>
            <person name="Mereny Z."/>
            <person name="Hegedus B."/>
            <person name="Baldrian P."/>
            <person name="Stursova M."/>
            <person name="Weitz H."/>
            <person name="Taylor A."/>
            <person name="Grigoriev I.V."/>
            <person name="Nagy L.G."/>
            <person name="Martin F."/>
            <person name="Kauserud H."/>
        </authorList>
    </citation>
    <scope>NUCLEOTIDE SEQUENCE</scope>
    <source>
        <strain evidence="3">CBHHK067</strain>
    </source>
</reference>
<evidence type="ECO:0000256" key="2">
    <source>
        <dbReference type="SAM" id="Phobius"/>
    </source>
</evidence>
<keyword evidence="2" id="KW-1133">Transmembrane helix</keyword>
<comment type="caution">
    <text evidence="3">The sequence shown here is derived from an EMBL/GenBank/DDBJ whole genome shotgun (WGS) entry which is preliminary data.</text>
</comment>
<feature type="region of interest" description="Disordered" evidence="1">
    <location>
        <begin position="291"/>
        <end position="311"/>
    </location>
</feature>
<keyword evidence="2" id="KW-0812">Transmembrane</keyword>
<feature type="compositionally biased region" description="Polar residues" evidence="1">
    <location>
        <begin position="216"/>
        <end position="247"/>
    </location>
</feature>
<feature type="compositionally biased region" description="Basic residues" evidence="1">
    <location>
        <begin position="302"/>
        <end position="311"/>
    </location>
</feature>
<evidence type="ECO:0000313" key="4">
    <source>
        <dbReference type="Proteomes" id="UP001221757"/>
    </source>
</evidence>
<dbReference type="EMBL" id="JARKIE010000112">
    <property type="protein sequence ID" value="KAJ7682972.1"/>
    <property type="molecule type" value="Genomic_DNA"/>
</dbReference>
<name>A0AAD7D734_MYCRO</name>
<dbReference type="AlphaFoldDB" id="A0AAD7D734"/>
<dbReference type="Proteomes" id="UP001221757">
    <property type="component" value="Unassembled WGS sequence"/>
</dbReference>
<organism evidence="3 4">
    <name type="scientific">Mycena rosella</name>
    <name type="common">Pink bonnet</name>
    <name type="synonym">Agaricus rosellus</name>
    <dbReference type="NCBI Taxonomy" id="1033263"/>
    <lineage>
        <taxon>Eukaryota</taxon>
        <taxon>Fungi</taxon>
        <taxon>Dikarya</taxon>
        <taxon>Basidiomycota</taxon>
        <taxon>Agaricomycotina</taxon>
        <taxon>Agaricomycetes</taxon>
        <taxon>Agaricomycetidae</taxon>
        <taxon>Agaricales</taxon>
        <taxon>Marasmiineae</taxon>
        <taxon>Mycenaceae</taxon>
        <taxon>Mycena</taxon>
    </lineage>
</organism>
<evidence type="ECO:0000313" key="3">
    <source>
        <dbReference type="EMBL" id="KAJ7682972.1"/>
    </source>
</evidence>
<gene>
    <name evidence="3" type="ORF">B0H17DRAFT_45861</name>
</gene>
<keyword evidence="4" id="KW-1185">Reference proteome</keyword>
<feature type="transmembrane region" description="Helical" evidence="2">
    <location>
        <begin position="92"/>
        <end position="112"/>
    </location>
</feature>
<proteinExistence type="predicted"/>
<keyword evidence="2" id="KW-0472">Membrane</keyword>
<evidence type="ECO:0000256" key="1">
    <source>
        <dbReference type="SAM" id="MobiDB-lite"/>
    </source>
</evidence>
<accession>A0AAD7D734</accession>